<evidence type="ECO:0000313" key="4">
    <source>
        <dbReference type="EMBL" id="NVN48823.1"/>
    </source>
</evidence>
<dbReference type="Proteomes" id="UP000570517">
    <property type="component" value="Unassembled WGS sequence"/>
</dbReference>
<accession>A0A850PJT1</accession>
<organism evidence="4 5">
    <name type="scientific">Mycolicibacterium hippocampi</name>
    <dbReference type="NCBI Taxonomy" id="659824"/>
    <lineage>
        <taxon>Bacteria</taxon>
        <taxon>Bacillati</taxon>
        <taxon>Actinomycetota</taxon>
        <taxon>Actinomycetes</taxon>
        <taxon>Mycobacteriales</taxon>
        <taxon>Mycobacteriaceae</taxon>
        <taxon>Mycolicibacterium</taxon>
    </lineage>
</organism>
<evidence type="ECO:0000256" key="1">
    <source>
        <dbReference type="SAM" id="MobiDB-lite"/>
    </source>
</evidence>
<feature type="compositionally biased region" description="Low complexity" evidence="1">
    <location>
        <begin position="302"/>
        <end position="333"/>
    </location>
</feature>
<reference evidence="4 5" key="1">
    <citation type="submission" date="2020-05" db="EMBL/GenBank/DDBJ databases">
        <title>Draft genome sequence of Mycobacterium hippocampi DL, isolated from European seabass, Dicentrarchus labrax, reared in fish farms.</title>
        <authorList>
            <person name="Stathopoulou P."/>
            <person name="Asimakis E."/>
            <person name="Tzokas K."/>
            <person name="Batargias C."/>
            <person name="Tsiamis G."/>
        </authorList>
    </citation>
    <scope>NUCLEOTIDE SEQUENCE [LARGE SCALE GENOMIC DNA]</scope>
    <source>
        <strain evidence="4 5">DL</strain>
    </source>
</reference>
<dbReference type="Gene3D" id="3.40.50.1820">
    <property type="entry name" value="alpha/beta hydrolase"/>
    <property type="match status" value="1"/>
</dbReference>
<evidence type="ECO:0000313" key="5">
    <source>
        <dbReference type="Proteomes" id="UP000570517"/>
    </source>
</evidence>
<dbReference type="AlphaFoldDB" id="A0A850PJT1"/>
<keyword evidence="5" id="KW-1185">Reference proteome</keyword>
<feature type="compositionally biased region" description="Pro residues" evidence="1">
    <location>
        <begin position="262"/>
        <end position="277"/>
    </location>
</feature>
<name>A0A850PJT1_9MYCO</name>
<feature type="compositionally biased region" description="Low complexity" evidence="1">
    <location>
        <begin position="403"/>
        <end position="413"/>
    </location>
</feature>
<dbReference type="InterPro" id="IPR013228">
    <property type="entry name" value="PE-PPE_C"/>
</dbReference>
<feature type="compositionally biased region" description="Basic and acidic residues" evidence="1">
    <location>
        <begin position="385"/>
        <end position="402"/>
    </location>
</feature>
<keyword evidence="2" id="KW-0732">Signal</keyword>
<feature type="signal peptide" evidence="2">
    <location>
        <begin position="1"/>
        <end position="32"/>
    </location>
</feature>
<feature type="chain" id="PRO_5033010829" description="PE-PPE domain-containing protein" evidence="2">
    <location>
        <begin position="33"/>
        <end position="429"/>
    </location>
</feature>
<dbReference type="Pfam" id="PF08237">
    <property type="entry name" value="PE-PPE"/>
    <property type="match status" value="1"/>
</dbReference>
<evidence type="ECO:0000259" key="3">
    <source>
        <dbReference type="Pfam" id="PF08237"/>
    </source>
</evidence>
<dbReference type="InterPro" id="IPR029058">
    <property type="entry name" value="AB_hydrolase_fold"/>
</dbReference>
<comment type="caution">
    <text evidence="4">The sequence shown here is derived from an EMBL/GenBank/DDBJ whole genome shotgun (WGS) entry which is preliminary data.</text>
</comment>
<proteinExistence type="predicted"/>
<feature type="domain" description="PE-PPE" evidence="3">
    <location>
        <begin position="83"/>
        <end position="254"/>
    </location>
</feature>
<feature type="compositionally biased region" description="Low complexity" evidence="1">
    <location>
        <begin position="284"/>
        <end position="293"/>
    </location>
</feature>
<feature type="region of interest" description="Disordered" evidence="1">
    <location>
        <begin position="256"/>
        <end position="429"/>
    </location>
</feature>
<evidence type="ECO:0000256" key="2">
    <source>
        <dbReference type="SAM" id="SignalP"/>
    </source>
</evidence>
<sequence length="429" mass="45262">MKSRSGTKPRAQAGAVAVAASLCLLATPGASAAAEVVALPGPATVLTLGIVPGSNHDDLQGVVCQSPNTCEAVRYPSVFYPSGADPLNQKLQETSGLKIVYGYSQGGQVISAWMRKYAAAEDAPPADELLFVIIANGDRRYGGSNARSGYVMPETQYRVIDISRQYDFGSDYPNGEFNLLAMANAIAGFGSIHTDYESVDINDPANIVWTEGKTTYVFVPTEQLPLLRPLRMLGFGKLADELNGPLKEIIERGYNRDYLPKPVGPSDPAEPNPPAEPTEPAEPGEPTGPAEPTEPAEPAEPTEPAGPTEPVGPAAPAEPAEPTESAEPTKPAELANSVESSELAGQTREMTGLSDEEGGEPVVGRQSVTSFHKRDADAESSESDDSSRRALTRRSEKQRDASSDVSVSSTGSLDTDRESGDDSVQDNGS</sequence>
<protein>
    <recommendedName>
        <fullName evidence="3">PE-PPE domain-containing protein</fullName>
    </recommendedName>
</protein>
<gene>
    <name evidence="4" type="ORF">HLY00_244</name>
</gene>
<dbReference type="EMBL" id="JABFYL010000008">
    <property type="protein sequence ID" value="NVN48823.1"/>
    <property type="molecule type" value="Genomic_DNA"/>
</dbReference>